<evidence type="ECO:0000256" key="8">
    <source>
        <dbReference type="ARBA" id="ARBA00034708"/>
    </source>
</evidence>
<keyword evidence="2" id="KW-0813">Transport</keyword>
<feature type="transmembrane region" description="Helical" evidence="9">
    <location>
        <begin position="227"/>
        <end position="246"/>
    </location>
</feature>
<evidence type="ECO:0000256" key="7">
    <source>
        <dbReference type="ARBA" id="ARBA00023136"/>
    </source>
</evidence>
<accession>A0A2N5CB71</accession>
<keyword evidence="7 9" id="KW-0472">Membrane</keyword>
<feature type="transmembrane region" description="Helical" evidence="9">
    <location>
        <begin position="43"/>
        <end position="62"/>
    </location>
</feature>
<gene>
    <name evidence="10" type="ORF">CYJ10_16730</name>
</gene>
<dbReference type="EMBL" id="PJRP01000007">
    <property type="protein sequence ID" value="PLP99467.1"/>
    <property type="molecule type" value="Genomic_DNA"/>
</dbReference>
<evidence type="ECO:0000256" key="9">
    <source>
        <dbReference type="SAM" id="Phobius"/>
    </source>
</evidence>
<name>A0A2N5CB71_9BURK</name>
<dbReference type="PANTHER" id="PTHR33281">
    <property type="entry name" value="UPF0187 PROTEIN YNEE"/>
    <property type="match status" value="1"/>
</dbReference>
<evidence type="ECO:0000256" key="2">
    <source>
        <dbReference type="ARBA" id="ARBA00022448"/>
    </source>
</evidence>
<dbReference type="Pfam" id="PF25539">
    <property type="entry name" value="Bestrophin_2"/>
    <property type="match status" value="1"/>
</dbReference>
<sequence>MHLGKSYTVSEFMFWSRRQFYASLACSSVPVVLYQIVGLKWLSIPVSVVVLLGTATSFIVGFRNVQTYSRALEAQQIWTEILNGSRCLGMMCRDFLKGQKDGRELIRRHFAWLTALRYQLREPRIWENVGKRSNMEYRKYYRVPEWETPLDEALSRYLSQAEIDSLADAPCRTSRLLGTQSEAIRRLLDVGEISNAFHLELEASIKGLFVQQGRAERIKDYPYPRQYAVINKLFVRTFCLLLPFGILTEFEKLNSLTTGFMHGSMTWLVIPFSTMISWMYLVLEEVGESTENPFEGSPNDVPMAQISRKIERELMDMVRETSNVPEPTGERGILL</sequence>
<dbReference type="Proteomes" id="UP000234341">
    <property type="component" value="Unassembled WGS sequence"/>
</dbReference>
<keyword evidence="4 9" id="KW-0812">Transmembrane</keyword>
<evidence type="ECO:0000313" key="11">
    <source>
        <dbReference type="Proteomes" id="UP000234341"/>
    </source>
</evidence>
<dbReference type="GO" id="GO:0005254">
    <property type="term" value="F:chloride channel activity"/>
    <property type="evidence" value="ECO:0007669"/>
    <property type="project" value="InterPro"/>
</dbReference>
<dbReference type="PANTHER" id="PTHR33281:SF19">
    <property type="entry name" value="VOLTAGE-DEPENDENT ANION CHANNEL-FORMING PROTEIN YNEE"/>
    <property type="match status" value="1"/>
</dbReference>
<evidence type="ECO:0000256" key="6">
    <source>
        <dbReference type="ARBA" id="ARBA00023065"/>
    </source>
</evidence>
<feature type="transmembrane region" description="Helical" evidence="9">
    <location>
        <begin position="20"/>
        <end position="37"/>
    </location>
</feature>
<comment type="similarity">
    <text evidence="8">Belongs to the anion channel-forming bestrophin (TC 1.A.46) family.</text>
</comment>
<protein>
    <submittedName>
        <fullName evidence="10">Multidrug transporter</fullName>
    </submittedName>
</protein>
<keyword evidence="5 9" id="KW-1133">Transmembrane helix</keyword>
<dbReference type="InterPro" id="IPR044669">
    <property type="entry name" value="YneE/VCCN1/2-like"/>
</dbReference>
<keyword evidence="6" id="KW-0406">Ion transport</keyword>
<evidence type="ECO:0000313" key="10">
    <source>
        <dbReference type="EMBL" id="PLP99467.1"/>
    </source>
</evidence>
<evidence type="ECO:0000256" key="4">
    <source>
        <dbReference type="ARBA" id="ARBA00022692"/>
    </source>
</evidence>
<evidence type="ECO:0000256" key="3">
    <source>
        <dbReference type="ARBA" id="ARBA00022475"/>
    </source>
</evidence>
<organism evidence="10 11">
    <name type="scientific">Cupriavidus pauculus</name>
    <dbReference type="NCBI Taxonomy" id="82633"/>
    <lineage>
        <taxon>Bacteria</taxon>
        <taxon>Pseudomonadati</taxon>
        <taxon>Pseudomonadota</taxon>
        <taxon>Betaproteobacteria</taxon>
        <taxon>Burkholderiales</taxon>
        <taxon>Burkholderiaceae</taxon>
        <taxon>Cupriavidus</taxon>
    </lineage>
</organism>
<comment type="caution">
    <text evidence="10">The sequence shown here is derived from an EMBL/GenBank/DDBJ whole genome shotgun (WGS) entry which is preliminary data.</text>
</comment>
<dbReference type="RefSeq" id="WP_101682611.1">
    <property type="nucleotide sequence ID" value="NZ_PJRP01000007.1"/>
</dbReference>
<comment type="subcellular location">
    <subcellularLocation>
        <location evidence="1">Cell membrane</location>
        <topology evidence="1">Multi-pass membrane protein</topology>
    </subcellularLocation>
</comment>
<dbReference type="AlphaFoldDB" id="A0A2N5CB71"/>
<dbReference type="OrthoDB" id="445589at2"/>
<keyword evidence="3" id="KW-1003">Cell membrane</keyword>
<reference evidence="10 11" key="1">
    <citation type="submission" date="2017-12" db="EMBL/GenBank/DDBJ databases">
        <title>Genome sequence of the active heterotrophic nitrifier-denitrifier, Cupriavidus pauculus UM1.</title>
        <authorList>
            <person name="Putonti C."/>
            <person name="Castignetti D."/>
        </authorList>
    </citation>
    <scope>NUCLEOTIDE SEQUENCE [LARGE SCALE GENOMIC DNA]</scope>
    <source>
        <strain evidence="10 11">UM1</strain>
    </source>
</reference>
<feature type="transmembrane region" description="Helical" evidence="9">
    <location>
        <begin position="266"/>
        <end position="283"/>
    </location>
</feature>
<proteinExistence type="inferred from homology"/>
<evidence type="ECO:0000256" key="5">
    <source>
        <dbReference type="ARBA" id="ARBA00022989"/>
    </source>
</evidence>
<evidence type="ECO:0000256" key="1">
    <source>
        <dbReference type="ARBA" id="ARBA00004651"/>
    </source>
</evidence>
<dbReference type="GO" id="GO:0005886">
    <property type="term" value="C:plasma membrane"/>
    <property type="evidence" value="ECO:0007669"/>
    <property type="project" value="UniProtKB-SubCell"/>
</dbReference>